<feature type="transmembrane region" description="Helical" evidence="1">
    <location>
        <begin position="158"/>
        <end position="176"/>
    </location>
</feature>
<evidence type="ECO:0000313" key="2">
    <source>
        <dbReference type="EMBL" id="GIX63227.1"/>
    </source>
</evidence>
<organism evidence="2 3">
    <name type="scientific">Babesia caballi</name>
    <dbReference type="NCBI Taxonomy" id="5871"/>
    <lineage>
        <taxon>Eukaryota</taxon>
        <taxon>Sar</taxon>
        <taxon>Alveolata</taxon>
        <taxon>Apicomplexa</taxon>
        <taxon>Aconoidasida</taxon>
        <taxon>Piroplasmida</taxon>
        <taxon>Babesiidae</taxon>
        <taxon>Babesia</taxon>
    </lineage>
</organism>
<dbReference type="Proteomes" id="UP001497744">
    <property type="component" value="Unassembled WGS sequence"/>
</dbReference>
<evidence type="ECO:0000256" key="1">
    <source>
        <dbReference type="SAM" id="Phobius"/>
    </source>
</evidence>
<sequence>MTAEKKLTTPPTNLKEAIDWVLRVSELGHTQDLAEALENLLGEDADDVAVRVHDVFDVIKSNIIEQFDKMNDFPRDHYKGCMRSATTGLKAVERPDNMKSVNLETAITALAEGLKKFLGYSGSTNFSGQGIIASNGKGYTLTYNTATWIPDEAPKCTAIFLGILPAIFFGVTLTYWKCSEKNGWHYKTLTNESTQSTLTYFLTQMGYSASVLNNGKQASEVIGYLKSGFTELSKANVKNVAYSAFLYTLLSKTPNTISFPLTTIYRISHYCISYPLYTVQSTSPATPSFASFSGVAALGGGAYGLNLGGLATFMSALLA</sequence>
<keyword evidence="1" id="KW-1133">Transmembrane helix</keyword>
<dbReference type="AlphaFoldDB" id="A0AAV4LTX6"/>
<keyword evidence="1" id="KW-0472">Membrane</keyword>
<accession>A0AAV4LTX6</accession>
<keyword evidence="3" id="KW-1185">Reference proteome</keyword>
<comment type="caution">
    <text evidence="2">The sequence shown here is derived from an EMBL/GenBank/DDBJ whole genome shotgun (WGS) entry which is preliminary data.</text>
</comment>
<keyword evidence="1" id="KW-0812">Transmembrane</keyword>
<name>A0AAV4LTX6_BABCB</name>
<evidence type="ECO:0000313" key="3">
    <source>
        <dbReference type="Proteomes" id="UP001497744"/>
    </source>
</evidence>
<dbReference type="GeneID" id="94194708"/>
<proteinExistence type="predicted"/>
<dbReference type="RefSeq" id="XP_067715296.1">
    <property type="nucleotide sequence ID" value="XM_067859195.1"/>
</dbReference>
<protein>
    <submittedName>
        <fullName evidence="2">Uncharacterized protein</fullName>
    </submittedName>
</protein>
<reference evidence="2 3" key="1">
    <citation type="submission" date="2021-06" db="EMBL/GenBank/DDBJ databases">
        <title>Genome sequence of Babesia caballi.</title>
        <authorList>
            <person name="Yamagishi J."/>
            <person name="Kidaka T."/>
            <person name="Ochi A."/>
        </authorList>
    </citation>
    <scope>NUCLEOTIDE SEQUENCE [LARGE SCALE GENOMIC DNA]</scope>
    <source>
        <strain evidence="2">USDA-D6B2</strain>
    </source>
</reference>
<dbReference type="EMBL" id="BPLF01000002">
    <property type="protein sequence ID" value="GIX63227.1"/>
    <property type="molecule type" value="Genomic_DNA"/>
</dbReference>
<gene>
    <name evidence="2" type="ORF">BcabD6B2_26620</name>
</gene>